<evidence type="ECO:0000259" key="3">
    <source>
        <dbReference type="Pfam" id="PF16344"/>
    </source>
</evidence>
<keyword evidence="1" id="KW-0812">Transmembrane</keyword>
<feature type="transmembrane region" description="Helical" evidence="1">
    <location>
        <begin position="46"/>
        <end position="66"/>
    </location>
</feature>
<dbReference type="Gene3D" id="2.60.120.1440">
    <property type="match status" value="1"/>
</dbReference>
<evidence type="ECO:0000256" key="1">
    <source>
        <dbReference type="SAM" id="Phobius"/>
    </source>
</evidence>
<dbReference type="RefSeq" id="WP_079684055.1">
    <property type="nucleotide sequence ID" value="NZ_FUYQ01000021.1"/>
</dbReference>
<dbReference type="InterPro" id="IPR006860">
    <property type="entry name" value="FecR"/>
</dbReference>
<dbReference type="GO" id="GO:0016989">
    <property type="term" value="F:sigma factor antagonist activity"/>
    <property type="evidence" value="ECO:0007669"/>
    <property type="project" value="TreeGrafter"/>
</dbReference>
<dbReference type="Proteomes" id="UP000190852">
    <property type="component" value="Unassembled WGS sequence"/>
</dbReference>
<sequence length="290" mass="33359">MDINKCFDKIHFKSVETDSEALFMKVQQRILQDNISYIKTGVSRFWKYWAVAASVALFASFAMYFISEKKDETIPILEVMAISGSKTKVILPDSTIVWLNSNSTIRYPQKFISMTREVDIVGEVLFDVKRDVHKPFIVKSNGLKIQVLGTKFNVFSDYCSGVIETTLLSGSVSIYKENNDSSKSDLILKPDQQAIYRISDNHIEVKNVHADSYQSWVSGIFIFEENTVEEIMCSLERAFNVKIHLENDKLKQVRLTAQFKERETLDEILSILQISAHYSYTKKKGEIYIK</sequence>
<name>A0A1T5DUS6_9BACT</name>
<dbReference type="PANTHER" id="PTHR30273:SF2">
    <property type="entry name" value="PROTEIN FECR"/>
    <property type="match status" value="1"/>
</dbReference>
<dbReference type="PANTHER" id="PTHR30273">
    <property type="entry name" value="PERIPLASMIC SIGNAL SENSOR AND SIGMA FACTOR ACTIVATOR FECR-RELATED"/>
    <property type="match status" value="1"/>
</dbReference>
<evidence type="ECO:0000313" key="4">
    <source>
        <dbReference type="EMBL" id="SKB75457.1"/>
    </source>
</evidence>
<evidence type="ECO:0000259" key="2">
    <source>
        <dbReference type="Pfam" id="PF04773"/>
    </source>
</evidence>
<feature type="domain" description="Protein FecR C-terminal" evidence="3">
    <location>
        <begin position="221"/>
        <end position="289"/>
    </location>
</feature>
<evidence type="ECO:0000313" key="5">
    <source>
        <dbReference type="Proteomes" id="UP000190852"/>
    </source>
</evidence>
<dbReference type="Gene3D" id="3.55.50.30">
    <property type="match status" value="1"/>
</dbReference>
<accession>A0A1T5DUS6</accession>
<dbReference type="Pfam" id="PF16344">
    <property type="entry name" value="FecR_C"/>
    <property type="match status" value="1"/>
</dbReference>
<gene>
    <name evidence="4" type="ORF">SAMN05660349_02636</name>
</gene>
<reference evidence="5" key="1">
    <citation type="submission" date="2017-02" db="EMBL/GenBank/DDBJ databases">
        <authorList>
            <person name="Varghese N."/>
            <person name="Submissions S."/>
        </authorList>
    </citation>
    <scope>NUCLEOTIDE SEQUENCE [LARGE SCALE GENOMIC DNA]</scope>
    <source>
        <strain evidence="5">DSM 24967</strain>
    </source>
</reference>
<keyword evidence="1" id="KW-0472">Membrane</keyword>
<dbReference type="InterPro" id="IPR032508">
    <property type="entry name" value="FecR_C"/>
</dbReference>
<dbReference type="AlphaFoldDB" id="A0A1T5DUS6"/>
<proteinExistence type="predicted"/>
<dbReference type="InterPro" id="IPR012373">
    <property type="entry name" value="Ferrdict_sens_TM"/>
</dbReference>
<feature type="domain" description="FecR protein" evidence="2">
    <location>
        <begin position="83"/>
        <end position="172"/>
    </location>
</feature>
<organism evidence="4 5">
    <name type="scientific">Parabacteroides chartae</name>
    <dbReference type="NCBI Taxonomy" id="1037355"/>
    <lineage>
        <taxon>Bacteria</taxon>
        <taxon>Pseudomonadati</taxon>
        <taxon>Bacteroidota</taxon>
        <taxon>Bacteroidia</taxon>
        <taxon>Bacteroidales</taxon>
        <taxon>Tannerellaceae</taxon>
        <taxon>Parabacteroides</taxon>
    </lineage>
</organism>
<keyword evidence="1" id="KW-1133">Transmembrane helix</keyword>
<protein>
    <submittedName>
        <fullName evidence="4">FecR family protein</fullName>
    </submittedName>
</protein>
<keyword evidence="5" id="KW-1185">Reference proteome</keyword>
<dbReference type="PIRSF" id="PIRSF018266">
    <property type="entry name" value="FecR"/>
    <property type="match status" value="1"/>
</dbReference>
<dbReference type="Pfam" id="PF04773">
    <property type="entry name" value="FecR"/>
    <property type="match status" value="1"/>
</dbReference>
<dbReference type="EMBL" id="FUYQ01000021">
    <property type="protein sequence ID" value="SKB75457.1"/>
    <property type="molecule type" value="Genomic_DNA"/>
</dbReference>